<dbReference type="InterPro" id="IPR035437">
    <property type="entry name" value="SNase_OB-fold_sf"/>
</dbReference>
<feature type="chain" id="PRO_5013179060" evidence="4">
    <location>
        <begin position="21"/>
        <end position="193"/>
    </location>
</feature>
<evidence type="ECO:0000259" key="5">
    <source>
        <dbReference type="PROSITE" id="PS50830"/>
    </source>
</evidence>
<evidence type="ECO:0000313" key="6">
    <source>
        <dbReference type="EMBL" id="SIS23147.1"/>
    </source>
</evidence>
<keyword evidence="3" id="KW-0378">Hydrolase</keyword>
<dbReference type="RefSeq" id="WP_076482855.1">
    <property type="nucleotide sequence ID" value="NZ_FTNT01000016.1"/>
</dbReference>
<keyword evidence="4" id="KW-0732">Signal</keyword>
<accession>A0A1N7HE42</accession>
<dbReference type="PROSITE" id="PS50830">
    <property type="entry name" value="TNASE_3"/>
    <property type="match status" value="1"/>
</dbReference>
<feature type="signal peptide" evidence="4">
    <location>
        <begin position="1"/>
        <end position="20"/>
    </location>
</feature>
<evidence type="ECO:0000256" key="2">
    <source>
        <dbReference type="ARBA" id="ARBA00022759"/>
    </source>
</evidence>
<organism evidence="6 7">
    <name type="scientific">Williamsia sterculiae</name>
    <dbReference type="NCBI Taxonomy" id="1344003"/>
    <lineage>
        <taxon>Bacteria</taxon>
        <taxon>Bacillati</taxon>
        <taxon>Actinomycetota</taxon>
        <taxon>Actinomycetes</taxon>
        <taxon>Mycobacteriales</taxon>
        <taxon>Nocardiaceae</taxon>
        <taxon>Williamsia</taxon>
    </lineage>
</organism>
<sequence length="193" mass="21328">MNARTWLTHLVTAVAVLAGAAGCGHDTPQPSHQAPSSGVVRFTVHQHGRPAHVDRVVDGDTLIATYTDGSNHRVTIRLIGVDTPETKKPHTPVQCWGPQASALTDQLATGHQVNLETDPRVDRVDRYGRTLAYIWIQHPGHDDTMLNQTLLTAGAAREYDYDHQNYKYRDQFRAAQTAAQHQRAGLWGQCGTH</sequence>
<dbReference type="Pfam" id="PF00565">
    <property type="entry name" value="SNase"/>
    <property type="match status" value="1"/>
</dbReference>
<dbReference type="SUPFAM" id="SSF50199">
    <property type="entry name" value="Staphylococcal nuclease"/>
    <property type="match status" value="1"/>
</dbReference>
<dbReference type="InterPro" id="IPR002071">
    <property type="entry name" value="Thermonucl_AS"/>
</dbReference>
<dbReference type="STRING" id="1344003.SAMN05445060_4065"/>
<keyword evidence="2" id="KW-0255">Endonuclease</keyword>
<evidence type="ECO:0000313" key="7">
    <source>
        <dbReference type="Proteomes" id="UP000186218"/>
    </source>
</evidence>
<dbReference type="PROSITE" id="PS01284">
    <property type="entry name" value="TNASE_2"/>
    <property type="match status" value="1"/>
</dbReference>
<proteinExistence type="predicted"/>
<dbReference type="Proteomes" id="UP000186218">
    <property type="component" value="Unassembled WGS sequence"/>
</dbReference>
<evidence type="ECO:0000256" key="3">
    <source>
        <dbReference type="ARBA" id="ARBA00022801"/>
    </source>
</evidence>
<dbReference type="InterPro" id="IPR016071">
    <property type="entry name" value="Staphylococal_nuclease_OB-fold"/>
</dbReference>
<gene>
    <name evidence="6" type="ORF">SAMN05445060_4065</name>
</gene>
<keyword evidence="1" id="KW-0540">Nuclease</keyword>
<evidence type="ECO:0000256" key="4">
    <source>
        <dbReference type="SAM" id="SignalP"/>
    </source>
</evidence>
<name>A0A1N7HE42_9NOCA</name>
<keyword evidence="7" id="KW-1185">Reference proteome</keyword>
<dbReference type="PANTHER" id="PTHR12302:SF3">
    <property type="entry name" value="SERINE_THREONINE-PROTEIN KINASE 31"/>
    <property type="match status" value="1"/>
</dbReference>
<dbReference type="Gene3D" id="2.40.50.90">
    <property type="match status" value="1"/>
</dbReference>
<protein>
    <submittedName>
        <fullName evidence="6">Micrococcal nuclease</fullName>
    </submittedName>
</protein>
<dbReference type="SMART" id="SM00318">
    <property type="entry name" value="SNc"/>
    <property type="match status" value="1"/>
</dbReference>
<dbReference type="OrthoDB" id="5241375at2"/>
<dbReference type="AlphaFoldDB" id="A0A1N7HE42"/>
<dbReference type="GO" id="GO:0004519">
    <property type="term" value="F:endonuclease activity"/>
    <property type="evidence" value="ECO:0007669"/>
    <property type="project" value="UniProtKB-KW"/>
</dbReference>
<evidence type="ECO:0000256" key="1">
    <source>
        <dbReference type="ARBA" id="ARBA00022722"/>
    </source>
</evidence>
<dbReference type="PROSITE" id="PS51257">
    <property type="entry name" value="PROKAR_LIPOPROTEIN"/>
    <property type="match status" value="1"/>
</dbReference>
<reference evidence="6 7" key="1">
    <citation type="submission" date="2017-01" db="EMBL/GenBank/DDBJ databases">
        <authorList>
            <person name="Mah S.A."/>
            <person name="Swanson W.J."/>
            <person name="Moy G.W."/>
            <person name="Vacquier V.D."/>
        </authorList>
    </citation>
    <scope>NUCLEOTIDE SEQUENCE [LARGE SCALE GENOMIC DNA]</scope>
    <source>
        <strain evidence="6 7">CPCC 203464</strain>
    </source>
</reference>
<dbReference type="EMBL" id="FTNT01000016">
    <property type="protein sequence ID" value="SIS23147.1"/>
    <property type="molecule type" value="Genomic_DNA"/>
</dbReference>
<dbReference type="GO" id="GO:0016787">
    <property type="term" value="F:hydrolase activity"/>
    <property type="evidence" value="ECO:0007669"/>
    <property type="project" value="UniProtKB-KW"/>
</dbReference>
<dbReference type="GO" id="GO:0003676">
    <property type="term" value="F:nucleic acid binding"/>
    <property type="evidence" value="ECO:0007669"/>
    <property type="project" value="InterPro"/>
</dbReference>
<feature type="domain" description="TNase-like" evidence="5">
    <location>
        <begin position="47"/>
        <end position="189"/>
    </location>
</feature>
<dbReference type="PANTHER" id="PTHR12302">
    <property type="entry name" value="EBNA2 BINDING PROTEIN P100"/>
    <property type="match status" value="1"/>
</dbReference>